<accession>A0AAN8RAY5</accession>
<reference evidence="1 2" key="1">
    <citation type="submission" date="2021-04" db="EMBL/GenBank/DDBJ databases">
        <authorList>
            <person name="De Guttry C."/>
            <person name="Zahm M."/>
            <person name="Klopp C."/>
            <person name="Cabau C."/>
            <person name="Louis A."/>
            <person name="Berthelot C."/>
            <person name="Parey E."/>
            <person name="Roest Crollius H."/>
            <person name="Montfort J."/>
            <person name="Robinson-Rechavi M."/>
            <person name="Bucao C."/>
            <person name="Bouchez O."/>
            <person name="Gislard M."/>
            <person name="Lluch J."/>
            <person name="Milhes M."/>
            <person name="Lampietro C."/>
            <person name="Lopez Roques C."/>
            <person name="Donnadieu C."/>
            <person name="Braasch I."/>
            <person name="Desvignes T."/>
            <person name="Postlethwait J."/>
            <person name="Bobe J."/>
            <person name="Wedekind C."/>
            <person name="Guiguen Y."/>
        </authorList>
    </citation>
    <scope>NUCLEOTIDE SEQUENCE [LARGE SCALE GENOMIC DNA]</scope>
    <source>
        <strain evidence="1">Cs_M1</strain>
        <tissue evidence="1">Blood</tissue>
    </source>
</reference>
<keyword evidence="2" id="KW-1185">Reference proteome</keyword>
<comment type="caution">
    <text evidence="1">The sequence shown here is derived from an EMBL/GenBank/DDBJ whole genome shotgun (WGS) entry which is preliminary data.</text>
</comment>
<dbReference type="Proteomes" id="UP001356427">
    <property type="component" value="Unassembled WGS sequence"/>
</dbReference>
<dbReference type="AlphaFoldDB" id="A0AAN8RAY5"/>
<sequence>MVLNASKTKSIVFGSKHSVRPKPQLELWIKGVTIEQIEEAKLLGIALDGQLSWSSHVDKVVVKMGRGMSVIKIFSAFLTQKSTVLVVQALVLSHIDYCPVIWSSAAKQYLAKMHLAQNRAARLALNCTNRTNINNMHASLSWLRVEER</sequence>
<protein>
    <submittedName>
        <fullName evidence="1">Uncharacterized protein</fullName>
    </submittedName>
</protein>
<dbReference type="EMBL" id="JAGTTL010000007">
    <property type="protein sequence ID" value="KAK6320212.1"/>
    <property type="molecule type" value="Genomic_DNA"/>
</dbReference>
<organism evidence="1 2">
    <name type="scientific">Coregonus suidteri</name>
    <dbReference type="NCBI Taxonomy" id="861788"/>
    <lineage>
        <taxon>Eukaryota</taxon>
        <taxon>Metazoa</taxon>
        <taxon>Chordata</taxon>
        <taxon>Craniata</taxon>
        <taxon>Vertebrata</taxon>
        <taxon>Euteleostomi</taxon>
        <taxon>Actinopterygii</taxon>
        <taxon>Neopterygii</taxon>
        <taxon>Teleostei</taxon>
        <taxon>Protacanthopterygii</taxon>
        <taxon>Salmoniformes</taxon>
        <taxon>Salmonidae</taxon>
        <taxon>Coregoninae</taxon>
        <taxon>Coregonus</taxon>
    </lineage>
</organism>
<evidence type="ECO:0000313" key="1">
    <source>
        <dbReference type="EMBL" id="KAK6320212.1"/>
    </source>
</evidence>
<name>A0AAN8RAY5_9TELE</name>
<dbReference type="PANTHER" id="PTHR33332">
    <property type="entry name" value="REVERSE TRANSCRIPTASE DOMAIN-CONTAINING PROTEIN"/>
    <property type="match status" value="1"/>
</dbReference>
<proteinExistence type="predicted"/>
<evidence type="ECO:0000313" key="2">
    <source>
        <dbReference type="Proteomes" id="UP001356427"/>
    </source>
</evidence>
<gene>
    <name evidence="1" type="ORF">J4Q44_G00093190</name>
</gene>